<dbReference type="EMBL" id="PVNL01000135">
    <property type="protein sequence ID" value="PRP96235.1"/>
    <property type="molecule type" value="Genomic_DNA"/>
</dbReference>
<evidence type="ECO:0000256" key="2">
    <source>
        <dbReference type="SAM" id="SignalP"/>
    </source>
</evidence>
<organism evidence="3 4">
    <name type="scientific">Enhygromyxa salina</name>
    <dbReference type="NCBI Taxonomy" id="215803"/>
    <lineage>
        <taxon>Bacteria</taxon>
        <taxon>Pseudomonadati</taxon>
        <taxon>Myxococcota</taxon>
        <taxon>Polyangia</taxon>
        <taxon>Nannocystales</taxon>
        <taxon>Nannocystaceae</taxon>
        <taxon>Enhygromyxa</taxon>
    </lineage>
</organism>
<feature type="chain" id="PRO_5015444077" evidence="2">
    <location>
        <begin position="30"/>
        <end position="154"/>
    </location>
</feature>
<comment type="caution">
    <text evidence="3">The sequence shown here is derived from an EMBL/GenBank/DDBJ whole genome shotgun (WGS) entry which is preliminary data.</text>
</comment>
<feature type="region of interest" description="Disordered" evidence="1">
    <location>
        <begin position="122"/>
        <end position="154"/>
    </location>
</feature>
<dbReference type="AlphaFoldDB" id="A0A2S9XTP0"/>
<evidence type="ECO:0000256" key="1">
    <source>
        <dbReference type="SAM" id="MobiDB-lite"/>
    </source>
</evidence>
<evidence type="ECO:0000313" key="3">
    <source>
        <dbReference type="EMBL" id="PRP96235.1"/>
    </source>
</evidence>
<keyword evidence="2" id="KW-0732">Signal</keyword>
<protein>
    <submittedName>
        <fullName evidence="3">Uncharacterized protein</fullName>
    </submittedName>
</protein>
<dbReference type="Proteomes" id="UP000238823">
    <property type="component" value="Unassembled WGS sequence"/>
</dbReference>
<feature type="signal peptide" evidence="2">
    <location>
        <begin position="1"/>
        <end position="29"/>
    </location>
</feature>
<gene>
    <name evidence="3" type="ORF">ENSA7_70490</name>
</gene>
<name>A0A2S9XTP0_9BACT</name>
<sequence>MNNLYANASALLILGWALLLPACSGPAPAGPSQAIGVTPLASGTCFWQGASVEEGAWLECGHCVWRYCQCQPNGSWGNCTNDEPDDGACDWTMPDWDDPACSDGGTLPCDWTMPDWTNPSCQDTPPPGGGQACTNCHANGVPEGTPPPEDHDWL</sequence>
<accession>A0A2S9XTP0</accession>
<reference evidence="3 4" key="1">
    <citation type="submission" date="2018-03" db="EMBL/GenBank/DDBJ databases">
        <title>Draft Genome Sequences of the Obligatory Marine Myxobacteria Enhygromyxa salina SWB007.</title>
        <authorList>
            <person name="Poehlein A."/>
            <person name="Moghaddam J.A."/>
            <person name="Harms H."/>
            <person name="Alanjari M."/>
            <person name="Koenig G.M."/>
            <person name="Daniel R."/>
            <person name="Schaeberle T.F."/>
        </authorList>
    </citation>
    <scope>NUCLEOTIDE SEQUENCE [LARGE SCALE GENOMIC DNA]</scope>
    <source>
        <strain evidence="3 4">SWB007</strain>
    </source>
</reference>
<proteinExistence type="predicted"/>
<evidence type="ECO:0000313" key="4">
    <source>
        <dbReference type="Proteomes" id="UP000238823"/>
    </source>
</evidence>